<name>A0AAW1UZK0_9CUCU</name>
<evidence type="ECO:0000313" key="1">
    <source>
        <dbReference type="EMBL" id="KAK9888263.1"/>
    </source>
</evidence>
<dbReference type="AlphaFoldDB" id="A0AAW1UZK0"/>
<protein>
    <submittedName>
        <fullName evidence="1">Uncharacterized protein</fullName>
    </submittedName>
</protein>
<sequence>MERETASSLKKRTYGSLSLGGSYGTAKRGDLSLLRLGSSFGRLARSDIRLDDYGILPHGYDPLINSYSGNKYSPPRNSGSFFRRRLSNREKWTKQEFRRLLHEAISL</sequence>
<evidence type="ECO:0000313" key="2">
    <source>
        <dbReference type="Proteomes" id="UP001431783"/>
    </source>
</evidence>
<dbReference type="EMBL" id="JARQZJ010000121">
    <property type="protein sequence ID" value="KAK9888263.1"/>
    <property type="molecule type" value="Genomic_DNA"/>
</dbReference>
<keyword evidence="2" id="KW-1185">Reference proteome</keyword>
<proteinExistence type="predicted"/>
<dbReference type="Proteomes" id="UP001431783">
    <property type="component" value="Unassembled WGS sequence"/>
</dbReference>
<accession>A0AAW1UZK0</accession>
<gene>
    <name evidence="1" type="ORF">WA026_000526</name>
</gene>
<reference evidence="1 2" key="1">
    <citation type="submission" date="2023-03" db="EMBL/GenBank/DDBJ databases">
        <title>Genome insight into feeding habits of ladybird beetles.</title>
        <authorList>
            <person name="Li H.-S."/>
            <person name="Huang Y.-H."/>
            <person name="Pang H."/>
        </authorList>
    </citation>
    <scope>NUCLEOTIDE SEQUENCE [LARGE SCALE GENOMIC DNA]</scope>
    <source>
        <strain evidence="1">SYSU_2023b</strain>
        <tissue evidence="1">Whole body</tissue>
    </source>
</reference>
<comment type="caution">
    <text evidence="1">The sequence shown here is derived from an EMBL/GenBank/DDBJ whole genome shotgun (WGS) entry which is preliminary data.</text>
</comment>
<organism evidence="1 2">
    <name type="scientific">Henosepilachna vigintioctopunctata</name>
    <dbReference type="NCBI Taxonomy" id="420089"/>
    <lineage>
        <taxon>Eukaryota</taxon>
        <taxon>Metazoa</taxon>
        <taxon>Ecdysozoa</taxon>
        <taxon>Arthropoda</taxon>
        <taxon>Hexapoda</taxon>
        <taxon>Insecta</taxon>
        <taxon>Pterygota</taxon>
        <taxon>Neoptera</taxon>
        <taxon>Endopterygota</taxon>
        <taxon>Coleoptera</taxon>
        <taxon>Polyphaga</taxon>
        <taxon>Cucujiformia</taxon>
        <taxon>Coccinelloidea</taxon>
        <taxon>Coccinellidae</taxon>
        <taxon>Epilachninae</taxon>
        <taxon>Epilachnini</taxon>
        <taxon>Henosepilachna</taxon>
    </lineage>
</organism>